<accession>A0A9X2J9C0</accession>
<proteinExistence type="predicted"/>
<dbReference type="AlphaFoldDB" id="A0A9X2J9C0"/>
<sequence>MLKQPAGIGWPGIGSGNLVYRCYRVCREIQRPNETEWKRHLCTAVYTVKTDLDFKVLSTNKLFLYKDFLGSMDLITDEVGNVVQEMSFDTWGSVGARQIRMRCPSQRYQASITAELSVVTLTTKFNMRWV</sequence>
<keyword evidence="2" id="KW-1185">Reference proteome</keyword>
<comment type="caution">
    <text evidence="1">The sequence shown here is derived from an EMBL/GenBank/DDBJ whole genome shotgun (WGS) entry which is preliminary data.</text>
</comment>
<protein>
    <recommendedName>
        <fullName evidence="3">YD repeat-containing protein</fullName>
    </recommendedName>
</protein>
<dbReference type="EMBL" id="JALBWM010000140">
    <property type="protein sequence ID" value="MCO1336481.1"/>
    <property type="molecule type" value="Genomic_DNA"/>
</dbReference>
<dbReference type="Proteomes" id="UP001139028">
    <property type="component" value="Unassembled WGS sequence"/>
</dbReference>
<evidence type="ECO:0000313" key="2">
    <source>
        <dbReference type="Proteomes" id="UP001139028"/>
    </source>
</evidence>
<reference evidence="1" key="1">
    <citation type="journal article" date="2022" name="Arch. Microbiol.">
        <title>Microbulbifer okhotskensis sp. nov., isolated from a deep bottom sediment of the Okhotsk Sea.</title>
        <authorList>
            <person name="Romanenko L."/>
            <person name="Kurilenko V."/>
            <person name="Otstavnykh N."/>
            <person name="Velansky P."/>
            <person name="Isaeva M."/>
            <person name="Mikhailov V."/>
        </authorList>
    </citation>
    <scope>NUCLEOTIDE SEQUENCE</scope>
    <source>
        <strain evidence="1">OS29</strain>
    </source>
</reference>
<name>A0A9X2J9C0_9GAMM</name>
<gene>
    <name evidence="1" type="ORF">MO867_19295</name>
</gene>
<evidence type="ECO:0000313" key="1">
    <source>
        <dbReference type="EMBL" id="MCO1336481.1"/>
    </source>
</evidence>
<dbReference type="RefSeq" id="WP_252472161.1">
    <property type="nucleotide sequence ID" value="NZ_JALBWM010000140.1"/>
</dbReference>
<organism evidence="1 2">
    <name type="scientific">Microbulbifer okhotskensis</name>
    <dbReference type="NCBI Taxonomy" id="2926617"/>
    <lineage>
        <taxon>Bacteria</taxon>
        <taxon>Pseudomonadati</taxon>
        <taxon>Pseudomonadota</taxon>
        <taxon>Gammaproteobacteria</taxon>
        <taxon>Cellvibrionales</taxon>
        <taxon>Microbulbiferaceae</taxon>
        <taxon>Microbulbifer</taxon>
    </lineage>
</organism>
<evidence type="ECO:0008006" key="3">
    <source>
        <dbReference type="Google" id="ProtNLM"/>
    </source>
</evidence>
<dbReference type="Gene3D" id="2.180.10.10">
    <property type="entry name" value="RHS repeat-associated core"/>
    <property type="match status" value="1"/>
</dbReference>